<proteinExistence type="predicted"/>
<dbReference type="EMBL" id="OZ023714">
    <property type="protein sequence ID" value="CAK9862835.1"/>
    <property type="molecule type" value="Genomic_DNA"/>
</dbReference>
<name>A0ABP1AJW6_9BRYO</name>
<organism evidence="2 3">
    <name type="scientific">Sphagnum jensenii</name>
    <dbReference type="NCBI Taxonomy" id="128206"/>
    <lineage>
        <taxon>Eukaryota</taxon>
        <taxon>Viridiplantae</taxon>
        <taxon>Streptophyta</taxon>
        <taxon>Embryophyta</taxon>
        <taxon>Bryophyta</taxon>
        <taxon>Sphagnophytina</taxon>
        <taxon>Sphagnopsida</taxon>
        <taxon>Sphagnales</taxon>
        <taxon>Sphagnaceae</taxon>
        <taxon>Sphagnum</taxon>
    </lineage>
</organism>
<feature type="region of interest" description="Disordered" evidence="1">
    <location>
        <begin position="95"/>
        <end position="116"/>
    </location>
</feature>
<evidence type="ECO:0008006" key="4">
    <source>
        <dbReference type="Google" id="ProtNLM"/>
    </source>
</evidence>
<evidence type="ECO:0000313" key="2">
    <source>
        <dbReference type="EMBL" id="CAK9862835.1"/>
    </source>
</evidence>
<feature type="compositionally biased region" description="Polar residues" evidence="1">
    <location>
        <begin position="95"/>
        <end position="106"/>
    </location>
</feature>
<reference evidence="2" key="1">
    <citation type="submission" date="2024-03" db="EMBL/GenBank/DDBJ databases">
        <authorList>
            <consortium name="ELIXIR-Norway"/>
            <consortium name="Elixir Norway"/>
        </authorList>
    </citation>
    <scope>NUCLEOTIDE SEQUENCE</scope>
</reference>
<protein>
    <recommendedName>
        <fullName evidence="4">MADS-box transcription factor</fullName>
    </recommendedName>
</protein>
<dbReference type="Proteomes" id="UP001497522">
    <property type="component" value="Chromosome 13"/>
</dbReference>
<keyword evidence="3" id="KW-1185">Reference proteome</keyword>
<evidence type="ECO:0000313" key="3">
    <source>
        <dbReference type="Proteomes" id="UP001497522"/>
    </source>
</evidence>
<gene>
    <name evidence="2" type="ORF">CSSPJE1EN2_LOCUS5830</name>
</gene>
<accession>A0ABP1AJW6</accession>
<evidence type="ECO:0000256" key="1">
    <source>
        <dbReference type="SAM" id="MobiDB-lite"/>
    </source>
</evidence>
<sequence length="138" mass="15659">MLKLPQLQLQRGNKRWRNKNKYLEKSNERRYVDSGISTSFVCELRALTSSNDPLPQRIIASEVREKGNALRESCLASQMHGYDERFGYSLEVENGRTQQPPQTALQGSGLEAGARSKDVNRRSLEVGITQTLMRMSSL</sequence>